<evidence type="ECO:0000313" key="8">
    <source>
        <dbReference type="EMBL" id="GMG46894.1"/>
    </source>
</evidence>
<protein>
    <submittedName>
        <fullName evidence="8">Unnamed protein product</fullName>
    </submittedName>
</protein>
<gene>
    <name evidence="8" type="ORF">Amon01_000691800</name>
</gene>
<keyword evidence="9" id="KW-1185">Reference proteome</keyword>
<dbReference type="GO" id="GO:0046943">
    <property type="term" value="F:carboxylic acid transmembrane transporter activity"/>
    <property type="evidence" value="ECO:0007669"/>
    <property type="project" value="TreeGrafter"/>
</dbReference>
<comment type="subcellular location">
    <subcellularLocation>
        <location evidence="1">Membrane</location>
        <topology evidence="1">Multi-pass membrane protein</topology>
    </subcellularLocation>
</comment>
<evidence type="ECO:0000256" key="3">
    <source>
        <dbReference type="ARBA" id="ARBA00022989"/>
    </source>
</evidence>
<feature type="domain" description="Major facilitator superfamily (MFS) profile" evidence="7">
    <location>
        <begin position="1"/>
        <end position="223"/>
    </location>
</feature>
<proteinExistence type="predicted"/>
<comment type="caution">
    <text evidence="8">The sequence shown here is derived from an EMBL/GenBank/DDBJ whole genome shotgun (WGS) entry which is preliminary data.</text>
</comment>
<evidence type="ECO:0000256" key="1">
    <source>
        <dbReference type="ARBA" id="ARBA00004141"/>
    </source>
</evidence>
<evidence type="ECO:0000256" key="2">
    <source>
        <dbReference type="ARBA" id="ARBA00022692"/>
    </source>
</evidence>
<keyword evidence="4 6" id="KW-0472">Membrane</keyword>
<feature type="transmembrane region" description="Helical" evidence="6">
    <location>
        <begin position="72"/>
        <end position="93"/>
    </location>
</feature>
<organism evidence="8 9">
    <name type="scientific">Ambrosiozyma monospora</name>
    <name type="common">Yeast</name>
    <name type="synonym">Endomycopsis monosporus</name>
    <dbReference type="NCBI Taxonomy" id="43982"/>
    <lineage>
        <taxon>Eukaryota</taxon>
        <taxon>Fungi</taxon>
        <taxon>Dikarya</taxon>
        <taxon>Ascomycota</taxon>
        <taxon>Saccharomycotina</taxon>
        <taxon>Pichiomycetes</taxon>
        <taxon>Pichiales</taxon>
        <taxon>Pichiaceae</taxon>
        <taxon>Ambrosiozyma</taxon>
    </lineage>
</organism>
<dbReference type="InterPro" id="IPR020846">
    <property type="entry name" value="MFS_dom"/>
</dbReference>
<feature type="transmembrane region" description="Helical" evidence="6">
    <location>
        <begin position="164"/>
        <end position="184"/>
    </location>
</feature>
<evidence type="ECO:0000256" key="6">
    <source>
        <dbReference type="SAM" id="Phobius"/>
    </source>
</evidence>
<evidence type="ECO:0000256" key="5">
    <source>
        <dbReference type="SAM" id="MobiDB-lite"/>
    </source>
</evidence>
<evidence type="ECO:0000313" key="9">
    <source>
        <dbReference type="Proteomes" id="UP001165063"/>
    </source>
</evidence>
<dbReference type="Pfam" id="PF00083">
    <property type="entry name" value="Sugar_tr"/>
    <property type="match status" value="1"/>
</dbReference>
<sequence length="283" mass="31263">MRLKFKEGKQFEKLNFKKVQVPWLLVIKYYWFRLLIVSIIWWIYDFSAYAFGIYSTPILDTIIPDGDMYKTFGWNVVFNLFYIPGAFLGAIFTDWIGPRLTLATGVFLQAIIGYIMAGIYHHLKSHIAGFVVVYGIFMTLGEFGPGDNIGLLASKTSATPVRGVYYGIAAAFGKIGAFCGTYAFPSFQANYSGDLGMQVPFYLASSLAILAGLLALFCLPPVDQEAVQREDVLFLQYLVDNGFDISQLGDGSLGATNAPPETVYASADEKKGNLETEVDSNSV</sequence>
<dbReference type="SUPFAM" id="SSF103473">
    <property type="entry name" value="MFS general substrate transporter"/>
    <property type="match status" value="1"/>
</dbReference>
<dbReference type="Proteomes" id="UP001165063">
    <property type="component" value="Unassembled WGS sequence"/>
</dbReference>
<keyword evidence="2 6" id="KW-0812">Transmembrane</keyword>
<reference evidence="8" key="1">
    <citation type="submission" date="2023-04" db="EMBL/GenBank/DDBJ databases">
        <title>Ambrosiozyma monospora NBRC 1965.</title>
        <authorList>
            <person name="Ichikawa N."/>
            <person name="Sato H."/>
            <person name="Tonouchi N."/>
        </authorList>
    </citation>
    <scope>NUCLEOTIDE SEQUENCE</scope>
    <source>
        <strain evidence="8">NBRC 1965</strain>
    </source>
</reference>
<name>A0A9W6YXP2_AMBMO</name>
<dbReference type="OrthoDB" id="2261376at2759"/>
<feature type="transmembrane region" description="Helical" evidence="6">
    <location>
        <begin position="126"/>
        <end position="143"/>
    </location>
</feature>
<dbReference type="PROSITE" id="PS50850">
    <property type="entry name" value="MFS"/>
    <property type="match status" value="1"/>
</dbReference>
<dbReference type="InterPro" id="IPR005828">
    <property type="entry name" value="MFS_sugar_transport-like"/>
</dbReference>
<dbReference type="InterPro" id="IPR036259">
    <property type="entry name" value="MFS_trans_sf"/>
</dbReference>
<feature type="transmembrane region" description="Helical" evidence="6">
    <location>
        <begin position="21"/>
        <end position="44"/>
    </location>
</feature>
<dbReference type="AlphaFoldDB" id="A0A9W6YXP2"/>
<feature type="transmembrane region" description="Helical" evidence="6">
    <location>
        <begin position="100"/>
        <end position="120"/>
    </location>
</feature>
<dbReference type="EMBL" id="BSXU01004713">
    <property type="protein sequence ID" value="GMG46894.1"/>
    <property type="molecule type" value="Genomic_DNA"/>
</dbReference>
<keyword evidence="3 6" id="KW-1133">Transmembrane helix</keyword>
<feature type="transmembrane region" description="Helical" evidence="6">
    <location>
        <begin position="199"/>
        <end position="219"/>
    </location>
</feature>
<feature type="region of interest" description="Disordered" evidence="5">
    <location>
        <begin position="264"/>
        <end position="283"/>
    </location>
</feature>
<accession>A0A9W6YXP2</accession>
<dbReference type="GO" id="GO:0005886">
    <property type="term" value="C:plasma membrane"/>
    <property type="evidence" value="ECO:0007669"/>
    <property type="project" value="TreeGrafter"/>
</dbReference>
<evidence type="ECO:0000259" key="7">
    <source>
        <dbReference type="PROSITE" id="PS50850"/>
    </source>
</evidence>
<dbReference type="PANTHER" id="PTHR23508:SF10">
    <property type="entry name" value="CARBOXYLIC ACID TRANSPORTER PROTEIN HOMOLOG"/>
    <property type="match status" value="1"/>
</dbReference>
<dbReference type="PANTHER" id="PTHR23508">
    <property type="entry name" value="CARBOXYLIC ACID TRANSPORTER PROTEIN HOMOLOG"/>
    <property type="match status" value="1"/>
</dbReference>
<evidence type="ECO:0000256" key="4">
    <source>
        <dbReference type="ARBA" id="ARBA00023136"/>
    </source>
</evidence>
<dbReference type="Gene3D" id="1.20.1250.20">
    <property type="entry name" value="MFS general substrate transporter like domains"/>
    <property type="match status" value="1"/>
</dbReference>